<name>A0A5S9QJQ8_9GAMM</name>
<dbReference type="Gene3D" id="3.40.50.150">
    <property type="entry name" value="Vaccinia Virus protein VP39"/>
    <property type="match status" value="1"/>
</dbReference>
<gene>
    <name evidence="6" type="primary">cfa</name>
    <name evidence="6" type="ORF">OPDIPICF_02103</name>
</gene>
<dbReference type="GO" id="GO:0032259">
    <property type="term" value="P:methylation"/>
    <property type="evidence" value="ECO:0007669"/>
    <property type="project" value="UniProtKB-KW"/>
</dbReference>
<comment type="similarity">
    <text evidence="1">Belongs to the CFA/CMAS family.</text>
</comment>
<keyword evidence="4" id="KW-0949">S-adenosyl-L-methionine</keyword>
<proteinExistence type="inferred from homology"/>
<dbReference type="Proteomes" id="UP000441399">
    <property type="component" value="Unassembled WGS sequence"/>
</dbReference>
<dbReference type="CDD" id="cd02440">
    <property type="entry name" value="AdoMet_MTases"/>
    <property type="match status" value="1"/>
</dbReference>
<dbReference type="PANTHER" id="PTHR43667">
    <property type="entry name" value="CYCLOPROPANE-FATTY-ACYL-PHOSPHOLIPID SYNTHASE"/>
    <property type="match status" value="1"/>
</dbReference>
<dbReference type="OrthoDB" id="9782855at2"/>
<dbReference type="GO" id="GO:0008825">
    <property type="term" value="F:cyclopropane-fatty-acyl-phospholipid synthase activity"/>
    <property type="evidence" value="ECO:0007669"/>
    <property type="project" value="UniProtKB-EC"/>
</dbReference>
<evidence type="ECO:0000313" key="7">
    <source>
        <dbReference type="Proteomes" id="UP000441399"/>
    </source>
</evidence>
<dbReference type="InterPro" id="IPR029063">
    <property type="entry name" value="SAM-dependent_MTases_sf"/>
</dbReference>
<dbReference type="PANTHER" id="PTHR43667:SF1">
    <property type="entry name" value="CYCLOPROPANE-FATTY-ACYL-PHOSPHOLIPID SYNTHASE"/>
    <property type="match status" value="1"/>
</dbReference>
<keyword evidence="7" id="KW-1185">Reference proteome</keyword>
<accession>A0A5S9QJQ8</accession>
<dbReference type="InterPro" id="IPR050723">
    <property type="entry name" value="CFA/CMAS"/>
</dbReference>
<reference evidence="6 7" key="1">
    <citation type="submission" date="2019-11" db="EMBL/GenBank/DDBJ databases">
        <authorList>
            <person name="Holert J."/>
        </authorList>
    </citation>
    <scope>NUCLEOTIDE SEQUENCE [LARGE SCALE GENOMIC DNA]</scope>
    <source>
        <strain evidence="6">SB11_3</strain>
    </source>
</reference>
<dbReference type="Pfam" id="PF02353">
    <property type="entry name" value="CMAS"/>
    <property type="match status" value="1"/>
</dbReference>
<sequence>MPDEPSSAINTAYSGTTRKTSSERLFGDLLSFAGVTINGDNEYDIKVHNPKFYNRVIGKGNLGLGETYMAGWWDCERIDVFIERVLNAKLQDQVGKSKWLSLRLLMAKFINLQSSARAFQTRQQHYDIGNNLFRNMLDPSLTYSCGYWNNAANLAQAQYEKLDLICQKLKLAPGMKVLDIGCGWGGLSAFAARHYGVSVVGITISEEQLAHAQATYNDLDVEFRFMDYRDMNESFDRIMSVGMLEHVGHKNLKAYMNMIDRCLVNGGLALIHSIIDTDSGYCGDPWINKYIFVNGFLPSASQVTKAAEPKLVLEDVHNFGPDYDKTLIAWHDNFVENYPKIKENYDETFYRMWRYYLLCSAGSFRARHIQLMQFVFSKGRRQVYWSPR</sequence>
<dbReference type="PIRSF" id="PIRSF003085">
    <property type="entry name" value="CMAS"/>
    <property type="match status" value="1"/>
</dbReference>
<protein>
    <submittedName>
        <fullName evidence="6">Cyclopropane-fatty-acyl-phospholipid synthase</fullName>
        <ecNumber evidence="6">2.1.1.79</ecNumber>
    </submittedName>
</protein>
<keyword evidence="3 6" id="KW-0808">Transferase</keyword>
<keyword evidence="2 6" id="KW-0489">Methyltransferase</keyword>
<dbReference type="AlphaFoldDB" id="A0A5S9QJQ8"/>
<dbReference type="GO" id="GO:0008610">
    <property type="term" value="P:lipid biosynthetic process"/>
    <property type="evidence" value="ECO:0007669"/>
    <property type="project" value="InterPro"/>
</dbReference>
<dbReference type="EMBL" id="CACSIO010000034">
    <property type="protein sequence ID" value="CAA0118439.1"/>
    <property type="molecule type" value="Genomic_DNA"/>
</dbReference>
<evidence type="ECO:0000256" key="1">
    <source>
        <dbReference type="ARBA" id="ARBA00010815"/>
    </source>
</evidence>
<dbReference type="NCBIfam" id="NF008686">
    <property type="entry name" value="PRK11705.1"/>
    <property type="match status" value="1"/>
</dbReference>
<evidence type="ECO:0000313" key="6">
    <source>
        <dbReference type="EMBL" id="CAA0118439.1"/>
    </source>
</evidence>
<evidence type="ECO:0000256" key="5">
    <source>
        <dbReference type="ARBA" id="ARBA00023098"/>
    </source>
</evidence>
<dbReference type="EC" id="2.1.1.79" evidence="6"/>
<evidence type="ECO:0000256" key="4">
    <source>
        <dbReference type="ARBA" id="ARBA00022691"/>
    </source>
</evidence>
<keyword evidence="5" id="KW-0443">Lipid metabolism</keyword>
<dbReference type="SUPFAM" id="SSF53335">
    <property type="entry name" value="S-adenosyl-L-methionine-dependent methyltransferases"/>
    <property type="match status" value="1"/>
</dbReference>
<evidence type="ECO:0000256" key="2">
    <source>
        <dbReference type="ARBA" id="ARBA00022603"/>
    </source>
</evidence>
<organism evidence="6 7">
    <name type="scientific">BD1-7 clade bacterium</name>
    <dbReference type="NCBI Taxonomy" id="2029982"/>
    <lineage>
        <taxon>Bacteria</taxon>
        <taxon>Pseudomonadati</taxon>
        <taxon>Pseudomonadota</taxon>
        <taxon>Gammaproteobacteria</taxon>
        <taxon>Cellvibrionales</taxon>
        <taxon>Spongiibacteraceae</taxon>
        <taxon>BD1-7 clade</taxon>
    </lineage>
</organism>
<dbReference type="InterPro" id="IPR003333">
    <property type="entry name" value="CMAS"/>
</dbReference>
<evidence type="ECO:0000256" key="3">
    <source>
        <dbReference type="ARBA" id="ARBA00022679"/>
    </source>
</evidence>